<comment type="caution">
    <text evidence="2">The sequence shown here is derived from an EMBL/GenBank/DDBJ whole genome shotgun (WGS) entry which is preliminary data.</text>
</comment>
<dbReference type="InterPro" id="IPR047785">
    <property type="entry name" value="tRNA_MNMC2"/>
</dbReference>
<dbReference type="SUPFAM" id="SSF53335">
    <property type="entry name" value="S-adenosyl-L-methionine-dependent methyltransferases"/>
    <property type="match status" value="1"/>
</dbReference>
<evidence type="ECO:0000313" key="2">
    <source>
        <dbReference type="EMBL" id="TDQ29184.1"/>
    </source>
</evidence>
<accession>A0A4V3D3D1</accession>
<dbReference type="InterPro" id="IPR008471">
    <property type="entry name" value="MnmC-like_methylTransf"/>
</dbReference>
<reference evidence="2 3" key="1">
    <citation type="submission" date="2019-03" db="EMBL/GenBank/DDBJ databases">
        <title>Genomic Encyclopedia of Archaeal and Bacterial Type Strains, Phase II (KMG-II): from individual species to whole genera.</title>
        <authorList>
            <person name="Goeker M."/>
        </authorList>
    </citation>
    <scope>NUCLEOTIDE SEQUENCE [LARGE SCALE GENOMIC DNA]</scope>
    <source>
        <strain evidence="2 3">DSM 18435</strain>
    </source>
</reference>
<dbReference type="AlphaFoldDB" id="A0A4V3D3D1"/>
<dbReference type="PANTHER" id="PTHR39963:SF1">
    <property type="entry name" value="MNMC-LIKE METHYLTRANSFERASE DOMAIN-CONTAINING PROTEIN"/>
    <property type="match status" value="1"/>
</dbReference>
<dbReference type="CDD" id="cd02440">
    <property type="entry name" value="AdoMet_MTases"/>
    <property type="match status" value="1"/>
</dbReference>
<feature type="domain" description="MnmC-like methyltransferase" evidence="1">
    <location>
        <begin position="156"/>
        <end position="234"/>
    </location>
</feature>
<evidence type="ECO:0000259" key="1">
    <source>
        <dbReference type="Pfam" id="PF05430"/>
    </source>
</evidence>
<dbReference type="GO" id="GO:0032259">
    <property type="term" value="P:methylation"/>
    <property type="evidence" value="ECO:0007669"/>
    <property type="project" value="UniProtKB-KW"/>
</dbReference>
<dbReference type="NCBIfam" id="NF033855">
    <property type="entry name" value="tRNA_MNMC2"/>
    <property type="match status" value="1"/>
</dbReference>
<dbReference type="InterPro" id="IPR029063">
    <property type="entry name" value="SAM-dependent_MTases_sf"/>
</dbReference>
<dbReference type="Pfam" id="PF05430">
    <property type="entry name" value="Methyltransf_30"/>
    <property type="match status" value="1"/>
</dbReference>
<dbReference type="GO" id="GO:0016645">
    <property type="term" value="F:oxidoreductase activity, acting on the CH-NH group of donors"/>
    <property type="evidence" value="ECO:0007669"/>
    <property type="project" value="InterPro"/>
</dbReference>
<sequence>MPGEFSKIALFLDYRMKRSIITTGDGSKTIQITDWNEQYHSTHGAIQEAYHVFIAMGLSHHPGSELRILEMGFGTGLNALITLKETMAVQRRIHYTGLEAFPVEKQEWSQLNYVEQLQDPDLQSFYESMHNAAWEEEVDITADFCLLKKKMRFEDLADEELYDLVYYDAFGARVQPELWEVDCFERVARAMKPGGILVTYSAKGSVRRAMQEVGLKVERLPGPPGKREMLRATKS</sequence>
<gene>
    <name evidence="2" type="ORF">CLV82_2638</name>
</gene>
<dbReference type="Gene3D" id="3.40.50.150">
    <property type="entry name" value="Vaccinia Virus protein VP39"/>
    <property type="match status" value="1"/>
</dbReference>
<protein>
    <submittedName>
        <fullName evidence="2">tRNA U34 5-methylaminomethyl-2-thiouridine-forming methyltransferase MnmC</fullName>
    </submittedName>
</protein>
<name>A0A4V3D3D1_9FLAO</name>
<keyword evidence="3" id="KW-1185">Reference proteome</keyword>
<keyword evidence="2" id="KW-0808">Transferase</keyword>
<keyword evidence="2" id="KW-0489">Methyltransferase</keyword>
<dbReference type="Proteomes" id="UP000295468">
    <property type="component" value="Unassembled WGS sequence"/>
</dbReference>
<dbReference type="PANTHER" id="PTHR39963">
    <property type="entry name" value="SLL0983 PROTEIN"/>
    <property type="match status" value="1"/>
</dbReference>
<organism evidence="2 3">
    <name type="scientific">Zeaxanthinibacter enoshimensis</name>
    <dbReference type="NCBI Taxonomy" id="392009"/>
    <lineage>
        <taxon>Bacteria</taxon>
        <taxon>Pseudomonadati</taxon>
        <taxon>Bacteroidota</taxon>
        <taxon>Flavobacteriia</taxon>
        <taxon>Flavobacteriales</taxon>
        <taxon>Flavobacteriaceae</taxon>
        <taxon>Zeaxanthinibacter</taxon>
    </lineage>
</organism>
<dbReference type="EMBL" id="SNYI01000003">
    <property type="protein sequence ID" value="TDQ29184.1"/>
    <property type="molecule type" value="Genomic_DNA"/>
</dbReference>
<dbReference type="GO" id="GO:0004808">
    <property type="term" value="F:tRNA (5-methylaminomethyl-2-thiouridylate)(34)-methyltransferase activity"/>
    <property type="evidence" value="ECO:0007669"/>
    <property type="project" value="InterPro"/>
</dbReference>
<proteinExistence type="predicted"/>
<evidence type="ECO:0000313" key="3">
    <source>
        <dbReference type="Proteomes" id="UP000295468"/>
    </source>
</evidence>